<protein>
    <submittedName>
        <fullName evidence="2">DUF4081 domain-containing protein</fullName>
    </submittedName>
</protein>
<dbReference type="InterPro" id="IPR016181">
    <property type="entry name" value="Acyl_CoA_acyltransferase"/>
</dbReference>
<keyword evidence="3" id="KW-1185">Reference proteome</keyword>
<proteinExistence type="predicted"/>
<sequence length="279" mass="30409">MPPVTVQQLVAKDTDALRALLAKDPAHNLYLLGLLQEYGIATADNRCSFSYWGRFDGKTLTAAVFVGGSGGLVVPSASEGAFTGVIADALAERVRLKGSVGEKPAVDALVRSLCVGKPRLSKTYRLFSVSADDLGPFTNPLLRLAREEDVPRLVPLAAGAIREIHDRDALAEDPHFEARVAQRVRARRTYVLEENGELVFKVDIGSRSQFGAELEALYTVPSQRGKGHATLCLGQISRFLLSSLPRLTLRIEEKDESLARIARKVGYLAGRTQRLVLTE</sequence>
<name>A0ABY9WQ73_9BACT</name>
<dbReference type="Proteomes" id="UP001611383">
    <property type="component" value="Chromosome"/>
</dbReference>
<dbReference type="InterPro" id="IPR000182">
    <property type="entry name" value="GNAT_dom"/>
</dbReference>
<accession>A0ABY9WQ73</accession>
<feature type="domain" description="N-acetyltransferase" evidence="1">
    <location>
        <begin position="140"/>
        <end position="279"/>
    </location>
</feature>
<dbReference type="EMBL" id="CP043494">
    <property type="protein sequence ID" value="WNG44610.1"/>
    <property type="molecule type" value="Genomic_DNA"/>
</dbReference>
<dbReference type="SUPFAM" id="SSF55729">
    <property type="entry name" value="Acyl-CoA N-acyltransferases (Nat)"/>
    <property type="match status" value="1"/>
</dbReference>
<evidence type="ECO:0000259" key="1">
    <source>
        <dbReference type="PROSITE" id="PS51186"/>
    </source>
</evidence>
<organism evidence="2 3">
    <name type="scientific">Archangium minus</name>
    <dbReference type="NCBI Taxonomy" id="83450"/>
    <lineage>
        <taxon>Bacteria</taxon>
        <taxon>Pseudomonadati</taxon>
        <taxon>Myxococcota</taxon>
        <taxon>Myxococcia</taxon>
        <taxon>Myxococcales</taxon>
        <taxon>Cystobacterineae</taxon>
        <taxon>Archangiaceae</taxon>
        <taxon>Archangium</taxon>
    </lineage>
</organism>
<gene>
    <name evidence="2" type="ORF">F0U60_11310</name>
</gene>
<evidence type="ECO:0000313" key="3">
    <source>
        <dbReference type="Proteomes" id="UP001611383"/>
    </source>
</evidence>
<evidence type="ECO:0000313" key="2">
    <source>
        <dbReference type="EMBL" id="WNG44610.1"/>
    </source>
</evidence>
<dbReference type="PROSITE" id="PS51186">
    <property type="entry name" value="GNAT"/>
    <property type="match status" value="1"/>
</dbReference>
<dbReference type="RefSeq" id="WP_395817785.1">
    <property type="nucleotide sequence ID" value="NZ_CP043494.1"/>
</dbReference>
<dbReference type="Gene3D" id="3.40.630.30">
    <property type="match status" value="1"/>
</dbReference>
<reference evidence="2 3" key="1">
    <citation type="submission" date="2019-08" db="EMBL/GenBank/DDBJ databases">
        <title>Archangium and Cystobacter genomes.</title>
        <authorList>
            <person name="Chen I.-C.K."/>
            <person name="Wielgoss S."/>
        </authorList>
    </citation>
    <scope>NUCLEOTIDE SEQUENCE [LARGE SCALE GENOMIC DNA]</scope>
    <source>
        <strain evidence="2 3">Cbm 6</strain>
    </source>
</reference>